<evidence type="ECO:0000313" key="6">
    <source>
        <dbReference type="EMBL" id="NYH15520.1"/>
    </source>
</evidence>
<dbReference type="InterPro" id="IPR056823">
    <property type="entry name" value="TEN-like_YD-shell"/>
</dbReference>
<organism evidence="6 7">
    <name type="scientific">Paraburkholderia bryophila</name>
    <dbReference type="NCBI Taxonomy" id="420952"/>
    <lineage>
        <taxon>Bacteria</taxon>
        <taxon>Pseudomonadati</taxon>
        <taxon>Pseudomonadota</taxon>
        <taxon>Betaproteobacteria</taxon>
        <taxon>Burkholderiales</taxon>
        <taxon>Burkholderiaceae</taxon>
        <taxon>Paraburkholderia</taxon>
    </lineage>
</organism>
<dbReference type="Pfam" id="PF05593">
    <property type="entry name" value="RHS_repeat"/>
    <property type="match status" value="1"/>
</dbReference>
<dbReference type="InterPro" id="IPR031325">
    <property type="entry name" value="RHS_repeat"/>
</dbReference>
<evidence type="ECO:0000313" key="7">
    <source>
        <dbReference type="Proteomes" id="UP000572540"/>
    </source>
</evidence>
<gene>
    <name evidence="6" type="ORF">GGD41_002748</name>
</gene>
<comment type="caution">
    <text evidence="6">The sequence shown here is derived from an EMBL/GenBank/DDBJ whole genome shotgun (WGS) entry which is preliminary data.</text>
</comment>
<protein>
    <submittedName>
        <fullName evidence="6">YD repeat-containing protein</fullName>
    </submittedName>
</protein>
<dbReference type="EMBL" id="JACCAU010000001">
    <property type="protein sequence ID" value="NYH15520.1"/>
    <property type="molecule type" value="Genomic_DNA"/>
</dbReference>
<proteinExistence type="predicted"/>
<dbReference type="NCBIfam" id="TIGR01643">
    <property type="entry name" value="YD_repeat_2x"/>
    <property type="match status" value="2"/>
</dbReference>
<feature type="region of interest" description="Disordered" evidence="2">
    <location>
        <begin position="392"/>
        <end position="415"/>
    </location>
</feature>
<dbReference type="InterPro" id="IPR006530">
    <property type="entry name" value="YD"/>
</dbReference>
<evidence type="ECO:0000256" key="3">
    <source>
        <dbReference type="SAM" id="SignalP"/>
    </source>
</evidence>
<sequence length="450" mass="48285">MTGNLARVFAMFALLLIAFGVNATDCLTLYAQSGATPGSKTCRLDVVGNTPGGMGNYACINDFALIDQWCAAPKANEPEASCPIADPVYPGNGAVTLIEADFVSGDDLPMQFTRTYRSKSLSASSAAMGPVWFHSWQRSLGLTNANSGSSSAVLAYRENGEPVTFKWASGSWRSAGFTGLALAQNGSGWTLTDLRTETVESYSAQGVLQSDRTKTGFVRTLAYDASGLLTTITQHAIGTDAKQDITLRLDYDDKRRLSRLNGPLGGMTQYGYDANSNLVSVTWLDGYVHRYVYDDTRFKNALTGEIDESGNRVASWSYDAQGRAVAVSHPDTSRNVQFAYNAGSTVITDSRRATTLNLSSIGGTLRPTGSSSTAGNTASTWDASGNLLKDSDASGGATEYSYDDVGRPRSGDGKKCVRHQHKHDALCGRDEPASVDDRLAWFAPVVRLRR</sequence>
<dbReference type="InterPro" id="IPR045351">
    <property type="entry name" value="DUF6531"/>
</dbReference>
<dbReference type="AlphaFoldDB" id="A0A7Y9W7A4"/>
<feature type="signal peptide" evidence="3">
    <location>
        <begin position="1"/>
        <end position="23"/>
    </location>
</feature>
<evidence type="ECO:0000259" key="4">
    <source>
        <dbReference type="Pfam" id="PF20148"/>
    </source>
</evidence>
<dbReference type="RefSeq" id="WP_257031708.1">
    <property type="nucleotide sequence ID" value="NZ_JACCAU010000001.1"/>
</dbReference>
<keyword evidence="1" id="KW-0677">Repeat</keyword>
<name>A0A7Y9W7A4_9BURK</name>
<dbReference type="Gene3D" id="2.180.10.10">
    <property type="entry name" value="RHS repeat-associated core"/>
    <property type="match status" value="1"/>
</dbReference>
<accession>A0A7Y9W7A4</accession>
<evidence type="ECO:0000256" key="2">
    <source>
        <dbReference type="SAM" id="MobiDB-lite"/>
    </source>
</evidence>
<feature type="chain" id="PRO_5031174136" evidence="3">
    <location>
        <begin position="24"/>
        <end position="450"/>
    </location>
</feature>
<reference evidence="6 7" key="1">
    <citation type="submission" date="2020-07" db="EMBL/GenBank/DDBJ databases">
        <title>Exploring microbial biodiversity for novel pathways involved in the catabolism of aromatic compounds derived from lignin.</title>
        <authorList>
            <person name="Elkins J."/>
        </authorList>
    </citation>
    <scope>NUCLEOTIDE SEQUENCE [LARGE SCALE GENOMIC DNA]</scope>
    <source>
        <strain evidence="6 7">H2C3B</strain>
    </source>
</reference>
<dbReference type="Proteomes" id="UP000572540">
    <property type="component" value="Unassembled WGS sequence"/>
</dbReference>
<keyword evidence="3" id="KW-0732">Signal</keyword>
<evidence type="ECO:0000256" key="1">
    <source>
        <dbReference type="ARBA" id="ARBA00022737"/>
    </source>
</evidence>
<feature type="compositionally biased region" description="Basic and acidic residues" evidence="2">
    <location>
        <begin position="404"/>
        <end position="415"/>
    </location>
</feature>
<dbReference type="Pfam" id="PF25023">
    <property type="entry name" value="TEN_YD-shell"/>
    <property type="match status" value="1"/>
</dbReference>
<evidence type="ECO:0000259" key="5">
    <source>
        <dbReference type="Pfam" id="PF25023"/>
    </source>
</evidence>
<feature type="domain" description="DUF6531" evidence="4">
    <location>
        <begin position="86"/>
        <end position="165"/>
    </location>
</feature>
<dbReference type="Pfam" id="PF20148">
    <property type="entry name" value="DUF6531"/>
    <property type="match status" value="1"/>
</dbReference>
<feature type="domain" description="Teneurin-like YD-shell" evidence="5">
    <location>
        <begin position="200"/>
        <end position="342"/>
    </location>
</feature>